<sequence length="90" mass="9676">MFYAAASASSFCYFLFKLVKAHVFPKADALELDPFDSTWVCLLLTCGAAGADSRSRRGVGPWGWGGRLSRPGVRAAAAFPASACLRRCQD</sequence>
<dbReference type="EnsemblPlants" id="KQL15667">
    <property type="protein sequence ID" value="KQL15667"/>
    <property type="gene ID" value="SETIT_023797mg"/>
</dbReference>
<keyword evidence="2" id="KW-1185">Reference proteome</keyword>
<reference evidence="2" key="1">
    <citation type="journal article" date="2012" name="Nat. Biotechnol.">
        <title>Reference genome sequence of the model plant Setaria.</title>
        <authorList>
            <person name="Bennetzen J.L."/>
            <person name="Schmutz J."/>
            <person name="Wang H."/>
            <person name="Percifield R."/>
            <person name="Hawkins J."/>
            <person name="Pontaroli A.C."/>
            <person name="Estep M."/>
            <person name="Feng L."/>
            <person name="Vaughn J.N."/>
            <person name="Grimwood J."/>
            <person name="Jenkins J."/>
            <person name="Barry K."/>
            <person name="Lindquist E."/>
            <person name="Hellsten U."/>
            <person name="Deshpande S."/>
            <person name="Wang X."/>
            <person name="Wu X."/>
            <person name="Mitros T."/>
            <person name="Triplett J."/>
            <person name="Yang X."/>
            <person name="Ye C.Y."/>
            <person name="Mauro-Herrera M."/>
            <person name="Wang L."/>
            <person name="Li P."/>
            <person name="Sharma M."/>
            <person name="Sharma R."/>
            <person name="Ronald P.C."/>
            <person name="Panaud O."/>
            <person name="Kellogg E.A."/>
            <person name="Brutnell T.P."/>
            <person name="Doust A.N."/>
            <person name="Tuskan G.A."/>
            <person name="Rokhsar D."/>
            <person name="Devos K.M."/>
        </authorList>
    </citation>
    <scope>NUCLEOTIDE SEQUENCE [LARGE SCALE GENOMIC DNA]</scope>
    <source>
        <strain evidence="2">cv. Yugu1</strain>
    </source>
</reference>
<dbReference type="InParanoid" id="K3ZB76"/>
<dbReference type="HOGENOM" id="CLU_2445011_0_0_1"/>
<name>K3ZB76_SETIT</name>
<dbReference type="AlphaFoldDB" id="K3ZB76"/>
<dbReference type="Proteomes" id="UP000004995">
    <property type="component" value="Unassembled WGS sequence"/>
</dbReference>
<dbReference type="Gramene" id="KQL15667">
    <property type="protein sequence ID" value="KQL15667"/>
    <property type="gene ID" value="SETIT_023797mg"/>
</dbReference>
<proteinExistence type="predicted"/>
<evidence type="ECO:0000313" key="2">
    <source>
        <dbReference type="Proteomes" id="UP000004995"/>
    </source>
</evidence>
<evidence type="ECO:0000313" key="1">
    <source>
        <dbReference type="EnsemblPlants" id="KQL15667"/>
    </source>
</evidence>
<organism evidence="1 2">
    <name type="scientific">Setaria italica</name>
    <name type="common">Foxtail millet</name>
    <name type="synonym">Panicum italicum</name>
    <dbReference type="NCBI Taxonomy" id="4555"/>
    <lineage>
        <taxon>Eukaryota</taxon>
        <taxon>Viridiplantae</taxon>
        <taxon>Streptophyta</taxon>
        <taxon>Embryophyta</taxon>
        <taxon>Tracheophyta</taxon>
        <taxon>Spermatophyta</taxon>
        <taxon>Magnoliopsida</taxon>
        <taxon>Liliopsida</taxon>
        <taxon>Poales</taxon>
        <taxon>Poaceae</taxon>
        <taxon>PACMAD clade</taxon>
        <taxon>Panicoideae</taxon>
        <taxon>Panicodae</taxon>
        <taxon>Paniceae</taxon>
        <taxon>Cenchrinae</taxon>
        <taxon>Setaria</taxon>
    </lineage>
</organism>
<protein>
    <submittedName>
        <fullName evidence="1">Uncharacterized protein</fullName>
    </submittedName>
</protein>
<reference evidence="1" key="2">
    <citation type="submission" date="2018-08" db="UniProtKB">
        <authorList>
            <consortium name="EnsemblPlants"/>
        </authorList>
    </citation>
    <scope>IDENTIFICATION</scope>
    <source>
        <strain evidence="1">Yugu1</strain>
    </source>
</reference>
<dbReference type="EMBL" id="AGNK02001756">
    <property type="status" value="NOT_ANNOTATED_CDS"/>
    <property type="molecule type" value="Genomic_DNA"/>
</dbReference>
<accession>K3ZB76</accession>